<evidence type="ECO:0000313" key="2">
    <source>
        <dbReference type="Proteomes" id="UP000724584"/>
    </source>
</evidence>
<protein>
    <submittedName>
        <fullName evidence="1">Uncharacterized protein</fullName>
    </submittedName>
</protein>
<sequence length="115" mass="12292">MCDAIHSGVIGAGVVVFVRLRGDGAGATMLVFLHLGLSRIYPSTLPYLRSVSPSACLPPPSTFTHSLHCFLFSPAWYMGWIGMRIGLGLFGLGRVMKSRERAKTTTYFLGGLGGG</sequence>
<proteinExistence type="predicted"/>
<keyword evidence="2" id="KW-1185">Reference proteome</keyword>
<name>A0ACB7PDE4_9PEZI</name>
<organism evidence="1 2">
    <name type="scientific">Chaetomium tenue</name>
    <dbReference type="NCBI Taxonomy" id="1854479"/>
    <lineage>
        <taxon>Eukaryota</taxon>
        <taxon>Fungi</taxon>
        <taxon>Dikarya</taxon>
        <taxon>Ascomycota</taxon>
        <taxon>Pezizomycotina</taxon>
        <taxon>Sordariomycetes</taxon>
        <taxon>Sordariomycetidae</taxon>
        <taxon>Sordariales</taxon>
        <taxon>Chaetomiaceae</taxon>
        <taxon>Chaetomium</taxon>
    </lineage>
</organism>
<comment type="caution">
    <text evidence="1">The sequence shown here is derived from an EMBL/GenBank/DDBJ whole genome shotgun (WGS) entry which is preliminary data.</text>
</comment>
<evidence type="ECO:0000313" key="1">
    <source>
        <dbReference type="EMBL" id="KAH6636329.1"/>
    </source>
</evidence>
<accession>A0ACB7PDE4</accession>
<dbReference type="EMBL" id="JAGIZQ010000003">
    <property type="protein sequence ID" value="KAH6636329.1"/>
    <property type="molecule type" value="Genomic_DNA"/>
</dbReference>
<gene>
    <name evidence="1" type="ORF">F5144DRAFT_175159</name>
</gene>
<dbReference type="Proteomes" id="UP000724584">
    <property type="component" value="Unassembled WGS sequence"/>
</dbReference>
<reference evidence="1 2" key="1">
    <citation type="journal article" date="2021" name="Nat. Commun.">
        <title>Genetic determinants of endophytism in the Arabidopsis root mycobiome.</title>
        <authorList>
            <person name="Mesny F."/>
            <person name="Miyauchi S."/>
            <person name="Thiergart T."/>
            <person name="Pickel B."/>
            <person name="Atanasova L."/>
            <person name="Karlsson M."/>
            <person name="Huettel B."/>
            <person name="Barry K.W."/>
            <person name="Haridas S."/>
            <person name="Chen C."/>
            <person name="Bauer D."/>
            <person name="Andreopoulos W."/>
            <person name="Pangilinan J."/>
            <person name="LaButti K."/>
            <person name="Riley R."/>
            <person name="Lipzen A."/>
            <person name="Clum A."/>
            <person name="Drula E."/>
            <person name="Henrissat B."/>
            <person name="Kohler A."/>
            <person name="Grigoriev I.V."/>
            <person name="Martin F.M."/>
            <person name="Hacquard S."/>
        </authorList>
    </citation>
    <scope>NUCLEOTIDE SEQUENCE [LARGE SCALE GENOMIC DNA]</scope>
    <source>
        <strain evidence="1 2">MPI-SDFR-AT-0079</strain>
    </source>
</reference>